<dbReference type="PROSITE" id="PS50093">
    <property type="entry name" value="PKD"/>
    <property type="match status" value="1"/>
</dbReference>
<dbReference type="InterPro" id="IPR008752">
    <property type="entry name" value="Peptidase_M11"/>
</dbReference>
<keyword evidence="1" id="KW-0732">Signal</keyword>
<organism evidence="3 4">
    <name type="scientific">Pelagicoccus mobilis</name>
    <dbReference type="NCBI Taxonomy" id="415221"/>
    <lineage>
        <taxon>Bacteria</taxon>
        <taxon>Pseudomonadati</taxon>
        <taxon>Verrucomicrobiota</taxon>
        <taxon>Opitutia</taxon>
        <taxon>Puniceicoccales</taxon>
        <taxon>Pelagicoccaceae</taxon>
        <taxon>Pelagicoccus</taxon>
    </lineage>
</organism>
<dbReference type="InterPro" id="IPR013783">
    <property type="entry name" value="Ig-like_fold"/>
</dbReference>
<dbReference type="InterPro" id="IPR022409">
    <property type="entry name" value="PKD/Chitinase_dom"/>
</dbReference>
<dbReference type="SMART" id="SM00089">
    <property type="entry name" value="PKD"/>
    <property type="match status" value="1"/>
</dbReference>
<protein>
    <submittedName>
        <fullName evidence="3">PKD domain-containing protein</fullName>
    </submittedName>
</protein>
<dbReference type="RefSeq" id="WP_200355342.1">
    <property type="nucleotide sequence ID" value="NZ_JAENIL010000015.1"/>
</dbReference>
<reference evidence="3" key="1">
    <citation type="submission" date="2021-01" db="EMBL/GenBank/DDBJ databases">
        <title>Modified the classification status of verrucomicrobia.</title>
        <authorList>
            <person name="Feng X."/>
        </authorList>
    </citation>
    <scope>NUCLEOTIDE SEQUENCE</scope>
    <source>
        <strain evidence="3">KCTC 13126</strain>
    </source>
</reference>
<keyword evidence="4" id="KW-1185">Reference proteome</keyword>
<proteinExistence type="predicted"/>
<accession>A0A934RX72</accession>
<dbReference type="AlphaFoldDB" id="A0A934RX72"/>
<feature type="domain" description="PKD" evidence="2">
    <location>
        <begin position="629"/>
        <end position="717"/>
    </location>
</feature>
<dbReference type="EMBL" id="JAENIL010000015">
    <property type="protein sequence ID" value="MBK1877125.1"/>
    <property type="molecule type" value="Genomic_DNA"/>
</dbReference>
<feature type="chain" id="PRO_5038037577" evidence="1">
    <location>
        <begin position="29"/>
        <end position="1161"/>
    </location>
</feature>
<evidence type="ECO:0000259" key="2">
    <source>
        <dbReference type="PROSITE" id="PS50093"/>
    </source>
</evidence>
<dbReference type="CDD" id="cd00146">
    <property type="entry name" value="PKD"/>
    <property type="match status" value="1"/>
</dbReference>
<dbReference type="Pfam" id="PF18911">
    <property type="entry name" value="PKD_4"/>
    <property type="match status" value="1"/>
</dbReference>
<dbReference type="Pfam" id="PF05548">
    <property type="entry name" value="Peptidase_M11"/>
    <property type="match status" value="1"/>
</dbReference>
<sequence>MKTSTSKALAVSLALICAALLTFFLRDAGPQASKSASQEKPPAEHVSELSQQIADTLQNVETTSSTAANTSLVELAQERRLAMKELMETQPQTALQLAFSLREYEQLPSEVQAIVERPFSELAHLDVIAVCYEHHDHHHSHFKYSLKTEDGQRHQVPPMPQNRLSMSKENVPVQGIELDGIAIVRQQIFQRLEGEELDWALQSLPLANSAPQTDFFTNESLAESSIHAISGGYLFRFANEENLSLFEQKLANLDSRPGLDIGSPALLASLRKEAAPFSEGTFFSDQEASVGPPPDELRPYLIIRVDFSDKNGTPFEKQPLEDLIDNQVAPTFARYSYNKTSVDVTVTDSVYRLGATTDYGTPESQNTDKLYDDAVTAYIADGNADPATVYDHVSISFPDLEFGWAGLATVGGRRQWLQDTPPPSTIVHELGHNYGLNHASYWNHTASNPNSTNPVDPSGANIEYGDPFDVMGDGEIEAGHFHMAAKQRLGWIDNSQWSDLTSSNDSNTYRIYAFDNVSATGLQALRVNKSGGNEHYWVGFREGYPGLANFDRGAYLIWQRPGSSNNRSWLVDTTPLSADGKNDSGIAIGRTYSDTDAGVHITPLAKGQNATGSYLDIAVNIGDFSGNQAPSGTLTASTEGVARNGIPFSFDGSDPDSDPLSYHWDFGDGTVEVNSASIEHEFPVGGSYTLTLTVSDQKGGTSVHQANVEISDPITELATRTSDTLFNLTALAANESVVVVGGDRGTYLRSTDGETWTSHGLNPNFFPNHRTNQIIWTGGSFIAVGSDSLGPGNPRLGIAFSSDDGMTWTEELRTTESVGDFGFLSIAEDPNTNTSVIVQSNAKLLRRDSEGNFTVIDLGLTDGAWGSAASVVWTGTHFVVGGYDFFESNPDNNGDTSKALIIFRSTDGTNWTRVDAAESGLLGWYGLRDLDFLNGKLMGSGFFSGIVYSADSGETWTNNSPTSTRLASMFAYGNGIYSAHGTTDNTTNQDFLSTDARNWQPAGDPGSSFNDRIFFANTFISVGNNGLIQQSQEFFAPVVSAFEAWIVGFTTNQSDQGALGNPDFDWAPNFIEYALGSDPTDSDSVPTPPSLEFQEDGKIVVSISRLAKTDVELSLESSVNLEVWDPLPTETTDDTETLLELTTTQSFDANEAIFIRVKATQ</sequence>
<dbReference type="InterPro" id="IPR000601">
    <property type="entry name" value="PKD_dom"/>
</dbReference>
<evidence type="ECO:0000313" key="3">
    <source>
        <dbReference type="EMBL" id="MBK1877125.1"/>
    </source>
</evidence>
<feature type="signal peptide" evidence="1">
    <location>
        <begin position="1"/>
        <end position="28"/>
    </location>
</feature>
<dbReference type="Proteomes" id="UP000617628">
    <property type="component" value="Unassembled WGS sequence"/>
</dbReference>
<dbReference type="CDD" id="cd15482">
    <property type="entry name" value="Sialidase_non-viral"/>
    <property type="match status" value="1"/>
</dbReference>
<dbReference type="SUPFAM" id="SSF49299">
    <property type="entry name" value="PKD domain"/>
    <property type="match status" value="1"/>
</dbReference>
<dbReference type="InterPro" id="IPR035986">
    <property type="entry name" value="PKD_dom_sf"/>
</dbReference>
<dbReference type="SUPFAM" id="SSF55486">
    <property type="entry name" value="Metalloproteases ('zincins'), catalytic domain"/>
    <property type="match status" value="1"/>
</dbReference>
<name>A0A934RX72_9BACT</name>
<gene>
    <name evidence="3" type="ORF">JIN87_09610</name>
</gene>
<dbReference type="Gene3D" id="2.60.40.10">
    <property type="entry name" value="Immunoglobulins"/>
    <property type="match status" value="1"/>
</dbReference>
<comment type="caution">
    <text evidence="3">The sequence shown here is derived from an EMBL/GenBank/DDBJ whole genome shotgun (WGS) entry which is preliminary data.</text>
</comment>
<evidence type="ECO:0000256" key="1">
    <source>
        <dbReference type="SAM" id="SignalP"/>
    </source>
</evidence>
<evidence type="ECO:0000313" key="4">
    <source>
        <dbReference type="Proteomes" id="UP000617628"/>
    </source>
</evidence>
<dbReference type="SUPFAM" id="SSF110296">
    <property type="entry name" value="Oligoxyloglucan reducing end-specific cellobiohydrolase"/>
    <property type="match status" value="1"/>
</dbReference>